<keyword evidence="10" id="KW-1185">Reference proteome</keyword>
<feature type="transmembrane region" description="Helical" evidence="7">
    <location>
        <begin position="430"/>
        <end position="449"/>
    </location>
</feature>
<dbReference type="Proteomes" id="UP000477311">
    <property type="component" value="Unassembled WGS sequence"/>
</dbReference>
<feature type="domain" description="ABC3 transporter permease C-terminal" evidence="8">
    <location>
        <begin position="269"/>
        <end position="388"/>
    </location>
</feature>
<feature type="transmembrane region" description="Helical" evidence="7">
    <location>
        <begin position="359"/>
        <end position="381"/>
    </location>
</feature>
<evidence type="ECO:0000256" key="1">
    <source>
        <dbReference type="ARBA" id="ARBA00004651"/>
    </source>
</evidence>
<comment type="caution">
    <text evidence="9">The sequence shown here is derived from an EMBL/GenBank/DDBJ whole genome shotgun (WGS) entry which is preliminary data.</text>
</comment>
<sequence>MTLLDVKLLRDLRRMKGQTLAVALVMACGLAMLIMTRSLIYSLERTRQDYYRTHRFADVFVTLKRAPRALLDRIRSLPGVATVQPGVALQVTVDLPHLDEPASGLVRSLPDHAPLELNRLHLHRGRFLEPGRHHELLVSQAFAEANGLRPGDPITLLLNGRRQVFRIAGLVLSPEIIFEARPGVSLPDNRTYGTFWMWESELAAASDMEGAFNTLALTLAPGASAPAVCAALDRFLQPYGGRGAFTRTDHPSHVRVSDEIFILRIISIGFPTFFLGVAAFMTHAVLMRLLTLQREQLAVLKAFGFSDGRIALHYLKFGAVIAVLATTLGTPLGILLGHRMVRLYHMFFRFPELQFHLDLAAVGVAVSVGTLAAGAGVAVAIRRVLRLAPAEAMRPEPPAQYRPALPERLGIGRWLTPATRMALRNLERHPAQAFFTVAGLVLATALLIVPNCFRDSVNLLLGFQWDTVQRQDLNVGLVDPRGATALHALRRLPGVLAMEPIRSVPARIRFGPRSRQLAVTGTPAGALHSRIIDRNWRQLPLLPGGVITSAKLAEVLGARPGDLLEIEFLEGRRTVCLVPLLAVSEDLTGMAAHMEISTLNRLLGEGDVVNGASFTVDPAARREFLRALKDIPQVGWVSIKNSLRENFRQTTATSINVIQRMYLAFAVVVAFGVVYNNARITLAERARELATLRVLGFTETEVATVLLIELAVLTLLAVPGGLLLGGLLATALVEAINTETVRLPAVLTLHNFSFAAAVVALAALGSAVVVLQRVRKLDLIASLRAPE</sequence>
<comment type="subcellular location">
    <subcellularLocation>
        <location evidence="1">Cell membrane</location>
        <topology evidence="1">Multi-pass membrane protein</topology>
    </subcellularLocation>
</comment>
<evidence type="ECO:0000256" key="7">
    <source>
        <dbReference type="SAM" id="Phobius"/>
    </source>
</evidence>
<protein>
    <submittedName>
        <fullName evidence="9">FtsX-like permease family protein</fullName>
    </submittedName>
</protein>
<name>A0A6M1RMQ4_9BACT</name>
<reference evidence="9 10" key="1">
    <citation type="submission" date="2020-02" db="EMBL/GenBank/DDBJ databases">
        <title>Draft genome sequence of Limisphaera ngatamarikiensis NGM72.4T, a thermophilic Verrucomicrobia grouped in subdivision 3.</title>
        <authorList>
            <person name="Carere C.R."/>
            <person name="Steen J."/>
            <person name="Hugenholtz P."/>
            <person name="Stott M.B."/>
        </authorList>
    </citation>
    <scope>NUCLEOTIDE SEQUENCE [LARGE SCALE GENOMIC DNA]</scope>
    <source>
        <strain evidence="9 10">NGM72.4</strain>
    </source>
</reference>
<keyword evidence="5 7" id="KW-1133">Transmembrane helix</keyword>
<evidence type="ECO:0000256" key="5">
    <source>
        <dbReference type="ARBA" id="ARBA00022989"/>
    </source>
</evidence>
<dbReference type="PANTHER" id="PTHR30489:SF0">
    <property type="entry name" value="LIPOPROTEIN-RELEASING SYSTEM TRANSMEMBRANE PROTEIN LOLE"/>
    <property type="match status" value="1"/>
</dbReference>
<proteinExistence type="inferred from homology"/>
<feature type="transmembrane region" description="Helical" evidence="7">
    <location>
        <begin position="20"/>
        <end position="40"/>
    </location>
</feature>
<accession>A0A6M1RMQ4</accession>
<evidence type="ECO:0000256" key="4">
    <source>
        <dbReference type="ARBA" id="ARBA00022692"/>
    </source>
</evidence>
<evidence type="ECO:0000256" key="6">
    <source>
        <dbReference type="ARBA" id="ARBA00023136"/>
    </source>
</evidence>
<dbReference type="RefSeq" id="WP_165106336.1">
    <property type="nucleotide sequence ID" value="NZ_JAAKYA010000029.1"/>
</dbReference>
<feature type="transmembrane region" description="Helical" evidence="7">
    <location>
        <begin position="752"/>
        <end position="771"/>
    </location>
</feature>
<dbReference type="InterPro" id="IPR003838">
    <property type="entry name" value="ABC3_permease_C"/>
</dbReference>
<dbReference type="PROSITE" id="PS51257">
    <property type="entry name" value="PROKAR_LIPOPROTEIN"/>
    <property type="match status" value="1"/>
</dbReference>
<dbReference type="GO" id="GO:0044874">
    <property type="term" value="P:lipoprotein localization to outer membrane"/>
    <property type="evidence" value="ECO:0007669"/>
    <property type="project" value="TreeGrafter"/>
</dbReference>
<evidence type="ECO:0000259" key="8">
    <source>
        <dbReference type="Pfam" id="PF02687"/>
    </source>
</evidence>
<gene>
    <name evidence="9" type="ORF">G4L39_04820</name>
</gene>
<feature type="transmembrane region" description="Helical" evidence="7">
    <location>
        <begin position="703"/>
        <end position="732"/>
    </location>
</feature>
<dbReference type="AlphaFoldDB" id="A0A6M1RMQ4"/>
<keyword evidence="4 7" id="KW-0812">Transmembrane</keyword>
<comment type="similarity">
    <text evidence="2">Belongs to the ABC-4 integral membrane protein family. LolC/E subfamily.</text>
</comment>
<feature type="transmembrane region" description="Helical" evidence="7">
    <location>
        <begin position="661"/>
        <end position="682"/>
    </location>
</feature>
<dbReference type="GO" id="GO:0098797">
    <property type="term" value="C:plasma membrane protein complex"/>
    <property type="evidence" value="ECO:0007669"/>
    <property type="project" value="TreeGrafter"/>
</dbReference>
<feature type="domain" description="ABC3 transporter permease C-terminal" evidence="8">
    <location>
        <begin position="662"/>
        <end position="778"/>
    </location>
</feature>
<evidence type="ECO:0000256" key="3">
    <source>
        <dbReference type="ARBA" id="ARBA00022475"/>
    </source>
</evidence>
<dbReference type="PANTHER" id="PTHR30489">
    <property type="entry name" value="LIPOPROTEIN-RELEASING SYSTEM TRANSMEMBRANE PROTEIN LOLE"/>
    <property type="match status" value="1"/>
</dbReference>
<evidence type="ECO:0000313" key="9">
    <source>
        <dbReference type="EMBL" id="NGO38717.1"/>
    </source>
</evidence>
<dbReference type="EMBL" id="JAAKYA010000029">
    <property type="protein sequence ID" value="NGO38717.1"/>
    <property type="molecule type" value="Genomic_DNA"/>
</dbReference>
<feature type="transmembrane region" description="Helical" evidence="7">
    <location>
        <begin position="317"/>
        <end position="339"/>
    </location>
</feature>
<keyword evidence="3" id="KW-1003">Cell membrane</keyword>
<organism evidence="9 10">
    <name type="scientific">Limisphaera ngatamarikiensis</name>
    <dbReference type="NCBI Taxonomy" id="1324935"/>
    <lineage>
        <taxon>Bacteria</taxon>
        <taxon>Pseudomonadati</taxon>
        <taxon>Verrucomicrobiota</taxon>
        <taxon>Verrucomicrobiia</taxon>
        <taxon>Limisphaerales</taxon>
        <taxon>Limisphaeraceae</taxon>
        <taxon>Limisphaera</taxon>
    </lineage>
</organism>
<keyword evidence="6 7" id="KW-0472">Membrane</keyword>
<dbReference type="Pfam" id="PF02687">
    <property type="entry name" value="FtsX"/>
    <property type="match status" value="2"/>
</dbReference>
<dbReference type="InterPro" id="IPR051447">
    <property type="entry name" value="Lipoprotein-release_system"/>
</dbReference>
<evidence type="ECO:0000313" key="10">
    <source>
        <dbReference type="Proteomes" id="UP000477311"/>
    </source>
</evidence>
<feature type="transmembrane region" description="Helical" evidence="7">
    <location>
        <begin position="261"/>
        <end position="286"/>
    </location>
</feature>
<evidence type="ECO:0000256" key="2">
    <source>
        <dbReference type="ARBA" id="ARBA00005236"/>
    </source>
</evidence>